<dbReference type="Proteomes" id="UP001234495">
    <property type="component" value="Unassembled WGS sequence"/>
</dbReference>
<proteinExistence type="predicted"/>
<comment type="caution">
    <text evidence="1">The sequence shown here is derived from an EMBL/GenBank/DDBJ whole genome shotgun (WGS) entry which is preliminary data.</text>
</comment>
<accession>A0ABT9ZMG6</accession>
<organism evidence="1 2">
    <name type="scientific">Metabacillus malikii</name>
    <dbReference type="NCBI Taxonomy" id="1504265"/>
    <lineage>
        <taxon>Bacteria</taxon>
        <taxon>Bacillati</taxon>
        <taxon>Bacillota</taxon>
        <taxon>Bacilli</taxon>
        <taxon>Bacillales</taxon>
        <taxon>Bacillaceae</taxon>
        <taxon>Metabacillus</taxon>
    </lineage>
</organism>
<protein>
    <submittedName>
        <fullName evidence="1">Uncharacterized protein</fullName>
    </submittedName>
</protein>
<gene>
    <name evidence="1" type="ORF">J2S19_004035</name>
</gene>
<dbReference type="EMBL" id="JAUSUD010000024">
    <property type="protein sequence ID" value="MDQ0232713.1"/>
    <property type="molecule type" value="Genomic_DNA"/>
</dbReference>
<sequence length="431" mass="50242">MIVFLLIITSTALEISKEKQLLNDDSTSLIDYYRKYKPDNINQKQYLELENVKIFLEPREQLQLNVEIEIVNVGEERLSKLFFTLFHEFEVNKIETNGEKLNFLQNGDMVEIQLNHELEKGQRVSLSFDYDGLQTNLYFGNQQAVYLPSHFPWIPSINVAPAFDIVSNQNGLHRISHKYLKETKYQLTINYNNKIYTNLDKQGGNTWSGYSSSGVTVMSGMLNEKKYEDMTFIYPVTWEDAIHGFGKFEAYINRVYGDLSNGFTTLAVEKPKNIYFLPTTNISDSLIGESSFVDHGSLIIGIPIYVEPNRDYFNYFLAELTYELVPAYTTKDLAYEKQQYEFNSLFNHVYAQLINKQLSLDDDSDYLESFIEHKLTISSKVDSVLEELRAWLKTDEAYNSHHPVYEEWYNLVREGKGWDELNTLLKKHISM</sequence>
<name>A0ABT9ZMG6_9BACI</name>
<keyword evidence="2" id="KW-1185">Reference proteome</keyword>
<reference evidence="1 2" key="1">
    <citation type="submission" date="2023-07" db="EMBL/GenBank/DDBJ databases">
        <title>Genomic Encyclopedia of Type Strains, Phase IV (KMG-IV): sequencing the most valuable type-strain genomes for metagenomic binning, comparative biology and taxonomic classification.</title>
        <authorList>
            <person name="Goeker M."/>
        </authorList>
    </citation>
    <scope>NUCLEOTIDE SEQUENCE [LARGE SCALE GENOMIC DNA]</scope>
    <source>
        <strain evidence="1 2">DSM 29005</strain>
    </source>
</reference>
<evidence type="ECO:0000313" key="1">
    <source>
        <dbReference type="EMBL" id="MDQ0232713.1"/>
    </source>
</evidence>
<evidence type="ECO:0000313" key="2">
    <source>
        <dbReference type="Proteomes" id="UP001234495"/>
    </source>
</evidence>